<keyword evidence="1" id="KW-0732">Signal</keyword>
<keyword evidence="3" id="KW-1185">Reference proteome</keyword>
<evidence type="ECO:0008006" key="4">
    <source>
        <dbReference type="Google" id="ProtNLM"/>
    </source>
</evidence>
<name>A0A7G9SJR6_9SPHN</name>
<organism evidence="2 3">
    <name type="scientific">Sphingomonas lutea</name>
    <dbReference type="NCBI Taxonomy" id="1045317"/>
    <lineage>
        <taxon>Bacteria</taxon>
        <taxon>Pseudomonadati</taxon>
        <taxon>Pseudomonadota</taxon>
        <taxon>Alphaproteobacteria</taxon>
        <taxon>Sphingomonadales</taxon>
        <taxon>Sphingomonadaceae</taxon>
        <taxon>Sphingomonas</taxon>
    </lineage>
</organism>
<feature type="signal peptide" evidence="1">
    <location>
        <begin position="1"/>
        <end position="23"/>
    </location>
</feature>
<evidence type="ECO:0000313" key="2">
    <source>
        <dbReference type="EMBL" id="QNN68091.1"/>
    </source>
</evidence>
<dbReference type="RefSeq" id="WP_187539281.1">
    <property type="nucleotide sequence ID" value="NZ_BAABJT010000001.1"/>
</dbReference>
<sequence length="80" mass="8431">MRALFLAAGAVLTLSACSPGDDAVNNEQNDNMMADNMMVDQNAAMTGGMDANMATNATTENMMMNDMMTNEADTNLANGM</sequence>
<feature type="chain" id="PRO_5028924027" description="Pentapeptide MXKDX repeat protein" evidence="1">
    <location>
        <begin position="24"/>
        <end position="80"/>
    </location>
</feature>
<protein>
    <recommendedName>
        <fullName evidence="4">Pentapeptide MXKDX repeat protein</fullName>
    </recommendedName>
</protein>
<dbReference type="KEGG" id="slut:H9L13_04150"/>
<evidence type="ECO:0000256" key="1">
    <source>
        <dbReference type="SAM" id="SignalP"/>
    </source>
</evidence>
<dbReference type="AlphaFoldDB" id="A0A7G9SJR6"/>
<dbReference type="EMBL" id="CP060718">
    <property type="protein sequence ID" value="QNN68091.1"/>
    <property type="molecule type" value="Genomic_DNA"/>
</dbReference>
<dbReference type="Proteomes" id="UP000515971">
    <property type="component" value="Chromosome"/>
</dbReference>
<proteinExistence type="predicted"/>
<dbReference type="PROSITE" id="PS51257">
    <property type="entry name" value="PROKAR_LIPOPROTEIN"/>
    <property type="match status" value="1"/>
</dbReference>
<reference evidence="2 3" key="1">
    <citation type="submission" date="2020-08" db="EMBL/GenBank/DDBJ databases">
        <title>Genome sequence of Sphingomonas lutea KCTC 23642T.</title>
        <authorList>
            <person name="Hyun D.-W."/>
            <person name="Bae J.-W."/>
        </authorList>
    </citation>
    <scope>NUCLEOTIDE SEQUENCE [LARGE SCALE GENOMIC DNA]</scope>
    <source>
        <strain evidence="2 3">KCTC 23642</strain>
    </source>
</reference>
<accession>A0A7G9SJR6</accession>
<evidence type="ECO:0000313" key="3">
    <source>
        <dbReference type="Proteomes" id="UP000515971"/>
    </source>
</evidence>
<gene>
    <name evidence="2" type="ORF">H9L13_04150</name>
</gene>